<proteinExistence type="predicted"/>
<name>A0ACB8RS34_9AGAM</name>
<dbReference type="Proteomes" id="UP000814033">
    <property type="component" value="Unassembled WGS sequence"/>
</dbReference>
<gene>
    <name evidence="1" type="ORF">FA95DRAFT_1559694</name>
</gene>
<evidence type="ECO:0000313" key="2">
    <source>
        <dbReference type="Proteomes" id="UP000814033"/>
    </source>
</evidence>
<sequence>MAHRLQTELIRLLSKVPDNATPAVHKAGPSGHRHESTETAYKMHKPRTAATAAPADAPAAAPAPRASSQMPKGSHLYRATIGRASDNPPPAPSTPSSSSSSSSSSNEEDASYCDSDWPSIGEEPPAPDDDDDDESKRSKEALRRKWKKEMLQLRIEQANAKPDPPFVYKGEPVFSTYQRWVLEAKEWLKFSFVRRENRVARLHKYLGGRAYAFYSRDVARKPSRWTLSRFFTALFDHCFPTNFRTVQREKYLAYRQMGHPVRNYCRDLEDLADSVGRISKRDFVIRFWQGADLYLRIKWAENGYDPEESSIGELERSAD</sequence>
<reference evidence="1" key="2">
    <citation type="journal article" date="2022" name="New Phytol.">
        <title>Evolutionary transition to the ectomycorrhizal habit in the genomes of a hyperdiverse lineage of mushroom-forming fungi.</title>
        <authorList>
            <person name="Looney B."/>
            <person name="Miyauchi S."/>
            <person name="Morin E."/>
            <person name="Drula E."/>
            <person name="Courty P.E."/>
            <person name="Kohler A."/>
            <person name="Kuo A."/>
            <person name="LaButti K."/>
            <person name="Pangilinan J."/>
            <person name="Lipzen A."/>
            <person name="Riley R."/>
            <person name="Andreopoulos W."/>
            <person name="He G."/>
            <person name="Johnson J."/>
            <person name="Nolan M."/>
            <person name="Tritt A."/>
            <person name="Barry K.W."/>
            <person name="Grigoriev I.V."/>
            <person name="Nagy L.G."/>
            <person name="Hibbett D."/>
            <person name="Henrissat B."/>
            <person name="Matheny P.B."/>
            <person name="Labbe J."/>
            <person name="Martin F.M."/>
        </authorList>
    </citation>
    <scope>NUCLEOTIDE SEQUENCE</scope>
    <source>
        <strain evidence="1">FP105234-sp</strain>
    </source>
</reference>
<comment type="caution">
    <text evidence="1">The sequence shown here is derived from an EMBL/GenBank/DDBJ whole genome shotgun (WGS) entry which is preliminary data.</text>
</comment>
<keyword evidence="2" id="KW-1185">Reference proteome</keyword>
<evidence type="ECO:0000313" key="1">
    <source>
        <dbReference type="EMBL" id="KAI0046835.1"/>
    </source>
</evidence>
<dbReference type="EMBL" id="MU275916">
    <property type="protein sequence ID" value="KAI0046835.1"/>
    <property type="molecule type" value="Genomic_DNA"/>
</dbReference>
<protein>
    <submittedName>
        <fullName evidence="1">Uncharacterized protein</fullName>
    </submittedName>
</protein>
<organism evidence="1 2">
    <name type="scientific">Auriscalpium vulgare</name>
    <dbReference type="NCBI Taxonomy" id="40419"/>
    <lineage>
        <taxon>Eukaryota</taxon>
        <taxon>Fungi</taxon>
        <taxon>Dikarya</taxon>
        <taxon>Basidiomycota</taxon>
        <taxon>Agaricomycotina</taxon>
        <taxon>Agaricomycetes</taxon>
        <taxon>Russulales</taxon>
        <taxon>Auriscalpiaceae</taxon>
        <taxon>Auriscalpium</taxon>
    </lineage>
</organism>
<accession>A0ACB8RS34</accession>
<feature type="non-terminal residue" evidence="1">
    <location>
        <position position="319"/>
    </location>
</feature>
<reference evidence="1" key="1">
    <citation type="submission" date="2021-02" db="EMBL/GenBank/DDBJ databases">
        <authorList>
            <consortium name="DOE Joint Genome Institute"/>
            <person name="Ahrendt S."/>
            <person name="Looney B.P."/>
            <person name="Miyauchi S."/>
            <person name="Morin E."/>
            <person name="Drula E."/>
            <person name="Courty P.E."/>
            <person name="Chicoki N."/>
            <person name="Fauchery L."/>
            <person name="Kohler A."/>
            <person name="Kuo A."/>
            <person name="Labutti K."/>
            <person name="Pangilinan J."/>
            <person name="Lipzen A."/>
            <person name="Riley R."/>
            <person name="Andreopoulos W."/>
            <person name="He G."/>
            <person name="Johnson J."/>
            <person name="Barry K.W."/>
            <person name="Grigoriev I.V."/>
            <person name="Nagy L."/>
            <person name="Hibbett D."/>
            <person name="Henrissat B."/>
            <person name="Matheny P.B."/>
            <person name="Labbe J."/>
            <person name="Martin F."/>
        </authorList>
    </citation>
    <scope>NUCLEOTIDE SEQUENCE</scope>
    <source>
        <strain evidence="1">FP105234-sp</strain>
    </source>
</reference>